<evidence type="ECO:0000256" key="2">
    <source>
        <dbReference type="ARBA" id="ARBA00004123"/>
    </source>
</evidence>
<evidence type="ECO:0000256" key="5">
    <source>
        <dbReference type="ARBA" id="ARBA00022723"/>
    </source>
</evidence>
<evidence type="ECO:0000313" key="13">
    <source>
        <dbReference type="RefSeq" id="XP_030371940.1"/>
    </source>
</evidence>
<keyword evidence="13" id="KW-0648">Protein biosynthesis</keyword>
<evidence type="ECO:0000256" key="1">
    <source>
        <dbReference type="ARBA" id="ARBA00003357"/>
    </source>
</evidence>
<keyword evidence="6 11" id="KW-0863">Zinc-finger</keyword>
<comment type="function">
    <text evidence="1 11">Transcription elongation factor implicated in the maintenance of proper chromatin structure in actively transcribed regions.</text>
</comment>
<evidence type="ECO:0000256" key="10">
    <source>
        <dbReference type="ARBA" id="ARBA00023242"/>
    </source>
</evidence>
<dbReference type="AlphaFoldDB" id="A0A6J2T9E8"/>
<dbReference type="Pfam" id="PF05129">
    <property type="entry name" value="Zn_ribbon_Elf1"/>
    <property type="match status" value="1"/>
</dbReference>
<comment type="subcellular location">
    <subcellularLocation>
        <location evidence="2 11">Nucleus</location>
    </subcellularLocation>
</comment>
<evidence type="ECO:0000256" key="3">
    <source>
        <dbReference type="ARBA" id="ARBA00009730"/>
    </source>
</evidence>
<organism evidence="12 13">
    <name type="scientific">Drosophila lebanonensis</name>
    <name type="common">Fruit fly</name>
    <name type="synonym">Scaptodrosophila lebanonensis</name>
    <dbReference type="NCBI Taxonomy" id="7225"/>
    <lineage>
        <taxon>Eukaryota</taxon>
        <taxon>Metazoa</taxon>
        <taxon>Ecdysozoa</taxon>
        <taxon>Arthropoda</taxon>
        <taxon>Hexapoda</taxon>
        <taxon>Insecta</taxon>
        <taxon>Pterygota</taxon>
        <taxon>Neoptera</taxon>
        <taxon>Endopterygota</taxon>
        <taxon>Diptera</taxon>
        <taxon>Brachycera</taxon>
        <taxon>Muscomorpha</taxon>
        <taxon>Ephydroidea</taxon>
        <taxon>Drosophilidae</taxon>
        <taxon>Scaptodrosophila</taxon>
    </lineage>
</organism>
<dbReference type="GO" id="GO:0008023">
    <property type="term" value="C:transcription elongation factor complex"/>
    <property type="evidence" value="ECO:0007669"/>
    <property type="project" value="TreeGrafter"/>
</dbReference>
<dbReference type="OrthoDB" id="445983at2759"/>
<proteinExistence type="inferred from homology"/>
<gene>
    <name evidence="13" type="primary">LOC115622189</name>
</gene>
<dbReference type="GO" id="GO:0000993">
    <property type="term" value="F:RNA polymerase II complex binding"/>
    <property type="evidence" value="ECO:0007669"/>
    <property type="project" value="TreeGrafter"/>
</dbReference>
<dbReference type="GO" id="GO:0008270">
    <property type="term" value="F:zinc ion binding"/>
    <property type="evidence" value="ECO:0007669"/>
    <property type="project" value="UniProtKB-KW"/>
</dbReference>
<dbReference type="Gene3D" id="2.20.25.190">
    <property type="match status" value="1"/>
</dbReference>
<dbReference type="InterPro" id="IPR038567">
    <property type="entry name" value="T_Elf1_sf"/>
</dbReference>
<dbReference type="FunFam" id="2.20.25.190:FF:000001">
    <property type="entry name" value="Transcription elongation factor 1 homolog"/>
    <property type="match status" value="1"/>
</dbReference>
<dbReference type="Proteomes" id="UP000504634">
    <property type="component" value="Unplaced"/>
</dbReference>
<dbReference type="PANTHER" id="PTHR20934:SF0">
    <property type="entry name" value="TRANSCRIPTION ELONGATION FACTOR 1 HOMOLOG"/>
    <property type="match status" value="1"/>
</dbReference>
<dbReference type="GeneID" id="115622189"/>
<keyword evidence="8 11" id="KW-0805">Transcription regulation</keyword>
<sequence length="85" mass="9993">MGRRKSKRKPPPKRKAIMPLEQQFNCPFCNHERSCEVKMDKTRNHARIACRMCEESFQVSINYLSEPIDVYNEWIDSCEEANTAA</sequence>
<keyword evidence="7 11" id="KW-0862">Zinc</keyword>
<evidence type="ECO:0000256" key="9">
    <source>
        <dbReference type="ARBA" id="ARBA00023163"/>
    </source>
</evidence>
<name>A0A6J2T9E8_DROLE</name>
<evidence type="ECO:0000256" key="7">
    <source>
        <dbReference type="ARBA" id="ARBA00022833"/>
    </source>
</evidence>
<keyword evidence="13" id="KW-0251">Elongation factor</keyword>
<evidence type="ECO:0000256" key="4">
    <source>
        <dbReference type="ARBA" id="ARBA00014973"/>
    </source>
</evidence>
<evidence type="ECO:0000256" key="6">
    <source>
        <dbReference type="ARBA" id="ARBA00022771"/>
    </source>
</evidence>
<keyword evidence="10 11" id="KW-0539">Nucleus</keyword>
<comment type="similarity">
    <text evidence="3 11">Belongs to the ELOF1 family.</text>
</comment>
<dbReference type="SUPFAM" id="SSF57783">
    <property type="entry name" value="Zinc beta-ribbon"/>
    <property type="match status" value="1"/>
</dbReference>
<dbReference type="PANTHER" id="PTHR20934">
    <property type="entry name" value="TRANSCRIPTION ELONGATION FACTOR 1 HOMOLOG"/>
    <property type="match status" value="1"/>
</dbReference>
<reference evidence="13" key="1">
    <citation type="submission" date="2025-08" db="UniProtKB">
        <authorList>
            <consortium name="RefSeq"/>
        </authorList>
    </citation>
    <scope>IDENTIFICATION</scope>
    <source>
        <strain evidence="13">11010-0011.00</strain>
        <tissue evidence="13">Whole body</tissue>
    </source>
</reference>
<dbReference type="InterPro" id="IPR007808">
    <property type="entry name" value="Elf1"/>
</dbReference>
<evidence type="ECO:0000256" key="8">
    <source>
        <dbReference type="ARBA" id="ARBA00023015"/>
    </source>
</evidence>
<keyword evidence="12" id="KW-1185">Reference proteome</keyword>
<dbReference type="GO" id="GO:0003746">
    <property type="term" value="F:translation elongation factor activity"/>
    <property type="evidence" value="ECO:0007669"/>
    <property type="project" value="UniProtKB-KW"/>
</dbReference>
<keyword evidence="5 11" id="KW-0479">Metal-binding</keyword>
<dbReference type="RefSeq" id="XP_030371940.1">
    <property type="nucleotide sequence ID" value="XM_030516080.1"/>
</dbReference>
<accession>A0A6J2T9E8</accession>
<dbReference type="GO" id="GO:0006368">
    <property type="term" value="P:transcription elongation by RNA polymerase II"/>
    <property type="evidence" value="ECO:0007669"/>
    <property type="project" value="TreeGrafter"/>
</dbReference>
<keyword evidence="9 11" id="KW-0804">Transcription</keyword>
<evidence type="ECO:0000313" key="12">
    <source>
        <dbReference type="Proteomes" id="UP000504634"/>
    </source>
</evidence>
<evidence type="ECO:0000256" key="11">
    <source>
        <dbReference type="RuleBase" id="RU364033"/>
    </source>
</evidence>
<protein>
    <recommendedName>
        <fullName evidence="4 11">Transcription elongation factor 1 homolog</fullName>
    </recommendedName>
</protein>